<dbReference type="EMBL" id="JBCGBG010000003">
    <property type="protein sequence ID" value="MEL7696944.1"/>
    <property type="molecule type" value="Genomic_DNA"/>
</dbReference>
<organism evidence="1 2">
    <name type="scientific">Pantoea brenneri</name>
    <dbReference type="NCBI Taxonomy" id="472694"/>
    <lineage>
        <taxon>Bacteria</taxon>
        <taxon>Pseudomonadati</taxon>
        <taxon>Pseudomonadota</taxon>
        <taxon>Gammaproteobacteria</taxon>
        <taxon>Enterobacterales</taxon>
        <taxon>Erwiniaceae</taxon>
        <taxon>Pantoea</taxon>
    </lineage>
</organism>
<accession>A0ABU9MPL9</accession>
<evidence type="ECO:0000313" key="2">
    <source>
        <dbReference type="Proteomes" id="UP001468095"/>
    </source>
</evidence>
<protein>
    <submittedName>
        <fullName evidence="1">Uncharacterized protein</fullName>
    </submittedName>
</protein>
<keyword evidence="2" id="KW-1185">Reference proteome</keyword>
<evidence type="ECO:0000313" key="1">
    <source>
        <dbReference type="EMBL" id="MEL7696944.1"/>
    </source>
</evidence>
<dbReference type="Proteomes" id="UP001468095">
    <property type="component" value="Unassembled WGS sequence"/>
</dbReference>
<proteinExistence type="predicted"/>
<reference evidence="1 2" key="1">
    <citation type="submission" date="2024-04" db="EMBL/GenBank/DDBJ databases">
        <authorList>
            <person name="Suleimanova A.D."/>
            <person name="Pudova D.S."/>
            <person name="Shagimardanova E.I."/>
            <person name="Sharipova M.R."/>
        </authorList>
    </citation>
    <scope>NUCLEOTIDE SEQUENCE [LARGE SCALE GENOMIC DNA]</scope>
    <source>
        <strain evidence="1 2">3.1</strain>
    </source>
</reference>
<gene>
    <name evidence="1" type="ORF">AABB92_14915</name>
</gene>
<comment type="caution">
    <text evidence="1">The sequence shown here is derived from an EMBL/GenBank/DDBJ whole genome shotgun (WGS) entry which is preliminary data.</text>
</comment>
<sequence>MNPIHPDDKCGQILKIRFDQGMGYWRIKFASKWYNVDFNDSVSFRSGNMALSCKEGNVANSEESWATDVLVELIAS</sequence>
<name>A0ABU9MPL9_9GAMM</name>